<keyword evidence="2" id="KW-1185">Reference proteome</keyword>
<organism evidence="1 2">
    <name type="scientific">Verticillium longisporum</name>
    <name type="common">Verticillium dahliae var. longisporum</name>
    <dbReference type="NCBI Taxonomy" id="100787"/>
    <lineage>
        <taxon>Eukaryota</taxon>
        <taxon>Fungi</taxon>
        <taxon>Dikarya</taxon>
        <taxon>Ascomycota</taxon>
        <taxon>Pezizomycotina</taxon>
        <taxon>Sordariomycetes</taxon>
        <taxon>Hypocreomycetidae</taxon>
        <taxon>Glomerellales</taxon>
        <taxon>Plectosphaerellaceae</taxon>
        <taxon>Verticillium</taxon>
    </lineage>
</organism>
<dbReference type="STRING" id="100787.A0A0G4KE97"/>
<reference evidence="1 2" key="1">
    <citation type="submission" date="2015-05" db="EMBL/GenBank/DDBJ databases">
        <authorList>
            <person name="Wang D.B."/>
            <person name="Wang M."/>
        </authorList>
    </citation>
    <scope>NUCLEOTIDE SEQUENCE [LARGE SCALE GENOMIC DNA]</scope>
    <source>
        <strain evidence="1">VL1</strain>
    </source>
</reference>
<name>A0A0G4KE97_VERLO</name>
<dbReference type="AlphaFoldDB" id="A0A0G4KE97"/>
<dbReference type="Proteomes" id="UP000044602">
    <property type="component" value="Unassembled WGS sequence"/>
</dbReference>
<proteinExistence type="predicted"/>
<evidence type="ECO:0000313" key="1">
    <source>
        <dbReference type="EMBL" id="CRJ81340.1"/>
    </source>
</evidence>
<dbReference type="EMBL" id="CVQH01000002">
    <property type="protein sequence ID" value="CRJ81340.1"/>
    <property type="molecule type" value="Genomic_DNA"/>
</dbReference>
<sequence>MLRLVLSADVSSALKPRLYSSLWKKVQFVIVIQLSIELVVIVESRVDDKSVGIGGVDDGGGVSHLVVPARPAVGVVGGRIDDAELVTEGMSRCRGPVLFGVPGHEVQATLPLDDVEICVVEPAVAVVGAAAPDGLGDVVVDNHVQLRLLELCGDGVPDLETCRFFGEGGIVFQDIADNVDSEPFAEDTGHGFLDRHITAVVQNISDARVAFKLICSIAKSNKPVPPATMITCMAVRVGGDLFTDWRERQAVLHLLESLESDHGWPTTDVRTKLSEIWDGAP</sequence>
<gene>
    <name evidence="1" type="ORF">BN1708_001876</name>
</gene>
<accession>A0A0G4KE97</accession>
<evidence type="ECO:0000313" key="2">
    <source>
        <dbReference type="Proteomes" id="UP000044602"/>
    </source>
</evidence>
<protein>
    <submittedName>
        <fullName evidence="1">Uncharacterized protein</fullName>
    </submittedName>
</protein>